<dbReference type="EMBL" id="BMFG01000013">
    <property type="protein sequence ID" value="GGD35274.1"/>
    <property type="molecule type" value="Genomic_DNA"/>
</dbReference>
<sequence length="130" mass="14876">MELHFNEFALTISASTLEVPYGSLDELLFLQVRQDVLNKLNDPSTEVVHFGYAPDNTADAQDELLTTGIFYRIIGYEKNLGVNFDSSHEEIKKAFAYLVENYKPFWSTIIVEEGATKKEVTIELLYQDVF</sequence>
<proteinExistence type="predicted"/>
<keyword evidence="2" id="KW-1185">Reference proteome</keyword>
<dbReference type="Proteomes" id="UP000625735">
    <property type="component" value="Unassembled WGS sequence"/>
</dbReference>
<reference evidence="1" key="2">
    <citation type="submission" date="2020-09" db="EMBL/GenBank/DDBJ databases">
        <authorList>
            <person name="Sun Q."/>
            <person name="Zhou Y."/>
        </authorList>
    </citation>
    <scope>NUCLEOTIDE SEQUENCE</scope>
    <source>
        <strain evidence="1">CGMCC 1.12506</strain>
    </source>
</reference>
<name>A0A916Y9G0_9FLAO</name>
<gene>
    <name evidence="1" type="ORF">GCM10011343_26390</name>
</gene>
<evidence type="ECO:0000313" key="1">
    <source>
        <dbReference type="EMBL" id="GGD35274.1"/>
    </source>
</evidence>
<reference evidence="1" key="1">
    <citation type="journal article" date="2014" name="Int. J. Syst. Evol. Microbiol.">
        <title>Complete genome sequence of Corynebacterium casei LMG S-19264T (=DSM 44701T), isolated from a smear-ripened cheese.</title>
        <authorList>
            <consortium name="US DOE Joint Genome Institute (JGI-PGF)"/>
            <person name="Walter F."/>
            <person name="Albersmeier A."/>
            <person name="Kalinowski J."/>
            <person name="Ruckert C."/>
        </authorList>
    </citation>
    <scope>NUCLEOTIDE SEQUENCE</scope>
    <source>
        <strain evidence="1">CGMCC 1.12506</strain>
    </source>
</reference>
<protein>
    <submittedName>
        <fullName evidence="1">Uncharacterized protein</fullName>
    </submittedName>
</protein>
<evidence type="ECO:0000313" key="2">
    <source>
        <dbReference type="Proteomes" id="UP000625735"/>
    </source>
</evidence>
<dbReference type="AlphaFoldDB" id="A0A916Y9G0"/>
<organism evidence="1 2">
    <name type="scientific">Flavobacterium orientale</name>
    <dbReference type="NCBI Taxonomy" id="1756020"/>
    <lineage>
        <taxon>Bacteria</taxon>
        <taxon>Pseudomonadati</taxon>
        <taxon>Bacteroidota</taxon>
        <taxon>Flavobacteriia</taxon>
        <taxon>Flavobacteriales</taxon>
        <taxon>Flavobacteriaceae</taxon>
        <taxon>Flavobacterium</taxon>
    </lineage>
</organism>
<comment type="caution">
    <text evidence="1">The sequence shown here is derived from an EMBL/GenBank/DDBJ whole genome shotgun (WGS) entry which is preliminary data.</text>
</comment>
<accession>A0A916Y9G0</accession>
<dbReference type="RefSeq" id="WP_188363069.1">
    <property type="nucleotide sequence ID" value="NZ_BMFG01000013.1"/>
</dbReference>